<proteinExistence type="inferred from homology"/>
<comment type="similarity">
    <text evidence="2 5">Belongs to the uricase family.</text>
</comment>
<evidence type="ECO:0000256" key="3">
    <source>
        <dbReference type="ARBA" id="ARBA00022631"/>
    </source>
</evidence>
<dbReference type="FunCoup" id="A0A0C9Z9G7">
    <property type="interactions" value="55"/>
</dbReference>
<sequence length="206" mass="22984">YLVSKYTHIHRAFITLDKLCWSRITLSGNVDLYPHSFIRDGNDKQTVEVEVDASAGKDKLSAKVTSGITDLLVLMFTGSAFHGYIHDEYMTLPEVTDRVLLTSVDLAYTFKPISLRPPADAIKLEFSIPENFTHGSVWNGDAVMICTRNGTLDIFSQDESASVQATLYKMGQRVITENVGVDSIVYKLPNKHYILVNMNYIGVGNT</sequence>
<dbReference type="AlphaFoldDB" id="A0A0C9Z9G7"/>
<reference evidence="6 7" key="1">
    <citation type="submission" date="2014-04" db="EMBL/GenBank/DDBJ databases">
        <authorList>
            <consortium name="DOE Joint Genome Institute"/>
            <person name="Kuo A."/>
            <person name="Ruytinx J."/>
            <person name="Rineau F."/>
            <person name="Colpaert J."/>
            <person name="Kohler A."/>
            <person name="Nagy L.G."/>
            <person name="Floudas D."/>
            <person name="Copeland A."/>
            <person name="Barry K.W."/>
            <person name="Cichocki N."/>
            <person name="Veneault-Fourrey C."/>
            <person name="LaButti K."/>
            <person name="Lindquist E.A."/>
            <person name="Lipzen A."/>
            <person name="Lundell T."/>
            <person name="Morin E."/>
            <person name="Murat C."/>
            <person name="Sun H."/>
            <person name="Tunlid A."/>
            <person name="Henrissat B."/>
            <person name="Grigoriev I.V."/>
            <person name="Hibbett D.S."/>
            <person name="Martin F."/>
            <person name="Nordberg H.P."/>
            <person name="Cantor M.N."/>
            <person name="Hua S.X."/>
        </authorList>
    </citation>
    <scope>NUCLEOTIDE SEQUENCE [LARGE SCALE GENOMIC DNA]</scope>
    <source>
        <strain evidence="6 7">UH-Slu-Lm8-n1</strain>
    </source>
</reference>
<dbReference type="InterPro" id="IPR002042">
    <property type="entry name" value="Uricase"/>
</dbReference>
<dbReference type="Gene3D" id="3.10.270.10">
    <property type="entry name" value="Urate Oxidase"/>
    <property type="match status" value="1"/>
</dbReference>
<dbReference type="PRINTS" id="PR00093">
    <property type="entry name" value="URICASE"/>
</dbReference>
<dbReference type="GO" id="GO:0006145">
    <property type="term" value="P:purine nucleobase catabolic process"/>
    <property type="evidence" value="ECO:0007669"/>
    <property type="project" value="TreeGrafter"/>
</dbReference>
<dbReference type="PANTHER" id="PTHR42874:SF1">
    <property type="entry name" value="URICASE"/>
    <property type="match status" value="1"/>
</dbReference>
<keyword evidence="7" id="KW-1185">Reference proteome</keyword>
<dbReference type="STRING" id="930992.A0A0C9Z9G7"/>
<evidence type="ECO:0000256" key="5">
    <source>
        <dbReference type="RuleBase" id="RU004455"/>
    </source>
</evidence>
<feature type="non-terminal residue" evidence="6">
    <location>
        <position position="206"/>
    </location>
</feature>
<evidence type="ECO:0000313" key="6">
    <source>
        <dbReference type="EMBL" id="KIK34140.1"/>
    </source>
</evidence>
<dbReference type="EMBL" id="KN835803">
    <property type="protein sequence ID" value="KIK34140.1"/>
    <property type="molecule type" value="Genomic_DNA"/>
</dbReference>
<feature type="non-terminal residue" evidence="6">
    <location>
        <position position="1"/>
    </location>
</feature>
<dbReference type="UniPathway" id="UPA00394">
    <property type="reaction ID" value="UER00650"/>
</dbReference>
<comment type="function">
    <text evidence="5">Catalyzes the oxidation of uric acid to 5-hydroxyisourate, which is further processed to form (S)-allantoin.</text>
</comment>
<dbReference type="EC" id="1.7.3.3" evidence="5"/>
<dbReference type="Proteomes" id="UP000054485">
    <property type="component" value="Unassembled WGS sequence"/>
</dbReference>
<comment type="pathway">
    <text evidence="1">Purine metabolism; urate degradation; (S)-allantoin from urate: step 1/3.</text>
</comment>
<dbReference type="HOGENOM" id="CLU_048151_0_0_1"/>
<organism evidence="6 7">
    <name type="scientific">Suillus luteus UH-Slu-Lm8-n1</name>
    <dbReference type="NCBI Taxonomy" id="930992"/>
    <lineage>
        <taxon>Eukaryota</taxon>
        <taxon>Fungi</taxon>
        <taxon>Dikarya</taxon>
        <taxon>Basidiomycota</taxon>
        <taxon>Agaricomycotina</taxon>
        <taxon>Agaricomycetes</taxon>
        <taxon>Agaricomycetidae</taxon>
        <taxon>Boletales</taxon>
        <taxon>Suillineae</taxon>
        <taxon>Suillaceae</taxon>
        <taxon>Suillus</taxon>
    </lineage>
</organism>
<name>A0A0C9Z9G7_9AGAM</name>
<dbReference type="GO" id="GO:0019628">
    <property type="term" value="P:urate catabolic process"/>
    <property type="evidence" value="ECO:0007669"/>
    <property type="project" value="UniProtKB-UniPathway"/>
</dbReference>
<dbReference type="OrthoDB" id="9992118at2759"/>
<dbReference type="GO" id="GO:0005777">
    <property type="term" value="C:peroxisome"/>
    <property type="evidence" value="ECO:0007669"/>
    <property type="project" value="TreeGrafter"/>
</dbReference>
<dbReference type="SUPFAM" id="SSF55620">
    <property type="entry name" value="Tetrahydrobiopterin biosynthesis enzymes-like"/>
    <property type="match status" value="2"/>
</dbReference>
<keyword evidence="3 5" id="KW-0659">Purine metabolism</keyword>
<gene>
    <name evidence="6" type="ORF">CY34DRAFT_49238</name>
</gene>
<keyword evidence="4 5" id="KW-0560">Oxidoreductase</keyword>
<evidence type="ECO:0000256" key="1">
    <source>
        <dbReference type="ARBA" id="ARBA00004831"/>
    </source>
</evidence>
<dbReference type="Pfam" id="PF01014">
    <property type="entry name" value="Uricase"/>
    <property type="match status" value="1"/>
</dbReference>
<dbReference type="GO" id="GO:0004846">
    <property type="term" value="F:urate oxidase activity"/>
    <property type="evidence" value="ECO:0007669"/>
    <property type="project" value="UniProtKB-EC"/>
</dbReference>
<evidence type="ECO:0000256" key="4">
    <source>
        <dbReference type="ARBA" id="ARBA00023002"/>
    </source>
</evidence>
<reference evidence="7" key="2">
    <citation type="submission" date="2015-01" db="EMBL/GenBank/DDBJ databases">
        <title>Evolutionary Origins and Diversification of the Mycorrhizal Mutualists.</title>
        <authorList>
            <consortium name="DOE Joint Genome Institute"/>
            <consortium name="Mycorrhizal Genomics Consortium"/>
            <person name="Kohler A."/>
            <person name="Kuo A."/>
            <person name="Nagy L.G."/>
            <person name="Floudas D."/>
            <person name="Copeland A."/>
            <person name="Barry K.W."/>
            <person name="Cichocki N."/>
            <person name="Veneault-Fourrey C."/>
            <person name="LaButti K."/>
            <person name="Lindquist E.A."/>
            <person name="Lipzen A."/>
            <person name="Lundell T."/>
            <person name="Morin E."/>
            <person name="Murat C."/>
            <person name="Riley R."/>
            <person name="Ohm R."/>
            <person name="Sun H."/>
            <person name="Tunlid A."/>
            <person name="Henrissat B."/>
            <person name="Grigoriev I.V."/>
            <person name="Hibbett D.S."/>
            <person name="Martin F."/>
        </authorList>
    </citation>
    <scope>NUCLEOTIDE SEQUENCE [LARGE SCALE GENOMIC DNA]</scope>
    <source>
        <strain evidence="7">UH-Slu-Lm8-n1</strain>
    </source>
</reference>
<dbReference type="PANTHER" id="PTHR42874">
    <property type="entry name" value="URICASE"/>
    <property type="match status" value="1"/>
</dbReference>
<evidence type="ECO:0000256" key="2">
    <source>
        <dbReference type="ARBA" id="ARBA00009760"/>
    </source>
</evidence>
<evidence type="ECO:0000313" key="7">
    <source>
        <dbReference type="Proteomes" id="UP000054485"/>
    </source>
</evidence>
<dbReference type="InParanoid" id="A0A0C9Z9G7"/>
<comment type="catalytic activity">
    <reaction evidence="5">
        <text>urate + O2 + H2O = 5-hydroxyisourate + H2O2</text>
        <dbReference type="Rhea" id="RHEA:21368"/>
        <dbReference type="ChEBI" id="CHEBI:15377"/>
        <dbReference type="ChEBI" id="CHEBI:15379"/>
        <dbReference type="ChEBI" id="CHEBI:16240"/>
        <dbReference type="ChEBI" id="CHEBI:17775"/>
        <dbReference type="ChEBI" id="CHEBI:18072"/>
        <dbReference type="EC" id="1.7.3.3"/>
    </reaction>
</comment>
<protein>
    <recommendedName>
        <fullName evidence="5">Uricase</fullName>
        <ecNumber evidence="5">1.7.3.3</ecNumber>
    </recommendedName>
</protein>
<accession>A0A0C9Z9G7</accession>